<dbReference type="AlphaFoldDB" id="A0A2T3B3T3"/>
<gene>
    <name evidence="2" type="ORF">M430DRAFT_27339</name>
</gene>
<accession>A0A2T3B3T3</accession>
<proteinExistence type="predicted"/>
<reference evidence="2 3" key="1">
    <citation type="journal article" date="2018" name="New Phytol.">
        <title>Comparative genomics and transcriptomics depict ericoid mycorrhizal fungi as versatile saprotrophs and plant mutualists.</title>
        <authorList>
            <person name="Martino E."/>
            <person name="Morin E."/>
            <person name="Grelet G.A."/>
            <person name="Kuo A."/>
            <person name="Kohler A."/>
            <person name="Daghino S."/>
            <person name="Barry K.W."/>
            <person name="Cichocki N."/>
            <person name="Clum A."/>
            <person name="Dockter R.B."/>
            <person name="Hainaut M."/>
            <person name="Kuo R.C."/>
            <person name="LaButti K."/>
            <person name="Lindahl B.D."/>
            <person name="Lindquist E.A."/>
            <person name="Lipzen A."/>
            <person name="Khouja H.R."/>
            <person name="Magnuson J."/>
            <person name="Murat C."/>
            <person name="Ohm R.A."/>
            <person name="Singer S.W."/>
            <person name="Spatafora J.W."/>
            <person name="Wang M."/>
            <person name="Veneault-Fourrey C."/>
            <person name="Henrissat B."/>
            <person name="Grigoriev I.V."/>
            <person name="Martin F.M."/>
            <person name="Perotto S."/>
        </authorList>
    </citation>
    <scope>NUCLEOTIDE SEQUENCE [LARGE SCALE GENOMIC DNA]</scope>
    <source>
        <strain evidence="2 3">ATCC 22711</strain>
    </source>
</reference>
<dbReference type="InParanoid" id="A0A2T3B3T3"/>
<dbReference type="EMBL" id="KZ679010">
    <property type="protein sequence ID" value="PSS20278.1"/>
    <property type="molecule type" value="Genomic_DNA"/>
</dbReference>
<name>A0A2T3B3T3_AMORE</name>
<dbReference type="GeneID" id="36573664"/>
<feature type="region of interest" description="Disordered" evidence="1">
    <location>
        <begin position="85"/>
        <end position="108"/>
    </location>
</feature>
<dbReference type="Proteomes" id="UP000241818">
    <property type="component" value="Unassembled WGS sequence"/>
</dbReference>
<dbReference type="RefSeq" id="XP_024721548.1">
    <property type="nucleotide sequence ID" value="XM_024865583.1"/>
</dbReference>
<evidence type="ECO:0000256" key="1">
    <source>
        <dbReference type="SAM" id="MobiDB-lite"/>
    </source>
</evidence>
<sequence length="225" mass="24612">MTHHDAALPIILLHPQASPVTRLHPLGDQPMCPLMVRVQNMAGAARDGRAERECDGVAVAGIIYTDLVLLRVIIGGDGGFDFSQSECHTEDKQQLSRTDRWEPPAGELDCSARHGRRQTVGCVSLIHLSGNQPRPSHAEEMDDMNSRIDSTLQMEEQEQERVTVLSIRPVCAPVTRGARPSGRRNGSHAAIFAVACDARWVQDSRDPREKGFGYYAAANIITGPA</sequence>
<protein>
    <submittedName>
        <fullName evidence="2">Uncharacterized protein</fullName>
    </submittedName>
</protein>
<keyword evidence="3" id="KW-1185">Reference proteome</keyword>
<evidence type="ECO:0000313" key="3">
    <source>
        <dbReference type="Proteomes" id="UP000241818"/>
    </source>
</evidence>
<organism evidence="2 3">
    <name type="scientific">Amorphotheca resinae ATCC 22711</name>
    <dbReference type="NCBI Taxonomy" id="857342"/>
    <lineage>
        <taxon>Eukaryota</taxon>
        <taxon>Fungi</taxon>
        <taxon>Dikarya</taxon>
        <taxon>Ascomycota</taxon>
        <taxon>Pezizomycotina</taxon>
        <taxon>Leotiomycetes</taxon>
        <taxon>Helotiales</taxon>
        <taxon>Amorphothecaceae</taxon>
        <taxon>Amorphotheca</taxon>
    </lineage>
</organism>
<feature type="compositionally biased region" description="Basic and acidic residues" evidence="1">
    <location>
        <begin position="87"/>
        <end position="102"/>
    </location>
</feature>
<evidence type="ECO:0000313" key="2">
    <source>
        <dbReference type="EMBL" id="PSS20278.1"/>
    </source>
</evidence>